<feature type="transmembrane region" description="Helical" evidence="2">
    <location>
        <begin position="29"/>
        <end position="48"/>
    </location>
</feature>
<dbReference type="EMBL" id="JAYGGQ010000004">
    <property type="protein sequence ID" value="MEA5454462.1"/>
    <property type="molecule type" value="Genomic_DNA"/>
</dbReference>
<feature type="transmembrane region" description="Helical" evidence="2">
    <location>
        <begin position="60"/>
        <end position="82"/>
    </location>
</feature>
<evidence type="ECO:0008006" key="5">
    <source>
        <dbReference type="Google" id="ProtNLM"/>
    </source>
</evidence>
<sequence>MADHVAEAAGPTQAAHPWRASVRTFVQTVIPAAIGFGLLVPAVVDAFVSGFGQQLPPAVVAWLTAAALAVGALAATLARIMALPAVVVWTGRWLPWIAPAPPGGPATQTGPGTIAQSPDTVAPPSPSQ</sequence>
<proteinExistence type="predicted"/>
<dbReference type="Proteomes" id="UP001304769">
    <property type="component" value="Unassembled WGS sequence"/>
</dbReference>
<keyword evidence="2" id="KW-1133">Transmembrane helix</keyword>
<evidence type="ECO:0000313" key="3">
    <source>
        <dbReference type="EMBL" id="MEA5454462.1"/>
    </source>
</evidence>
<evidence type="ECO:0000256" key="2">
    <source>
        <dbReference type="SAM" id="Phobius"/>
    </source>
</evidence>
<evidence type="ECO:0000256" key="1">
    <source>
        <dbReference type="SAM" id="MobiDB-lite"/>
    </source>
</evidence>
<keyword evidence="4" id="KW-1185">Reference proteome</keyword>
<dbReference type="RefSeq" id="WP_323278307.1">
    <property type="nucleotide sequence ID" value="NZ_JAYGGQ010000004.1"/>
</dbReference>
<keyword evidence="2" id="KW-0812">Transmembrane</keyword>
<organism evidence="3 4">
    <name type="scientific">Sinomonas terricola</name>
    <dbReference type="NCBI Taxonomy" id="3110330"/>
    <lineage>
        <taxon>Bacteria</taxon>
        <taxon>Bacillati</taxon>
        <taxon>Actinomycetota</taxon>
        <taxon>Actinomycetes</taxon>
        <taxon>Micrococcales</taxon>
        <taxon>Micrococcaceae</taxon>
        <taxon>Sinomonas</taxon>
    </lineage>
</organism>
<reference evidence="3 4" key="1">
    <citation type="submission" date="2023-12" db="EMBL/GenBank/DDBJ databases">
        <title>Sinomonas terricola sp. nov, isolated from litchi orchard soil in Guangdong, PR China.</title>
        <authorList>
            <person name="Jiaxin W."/>
            <person name="Yang Z."/>
            <person name="Honghui Z."/>
        </authorList>
    </citation>
    <scope>NUCLEOTIDE SEQUENCE [LARGE SCALE GENOMIC DNA]</scope>
    <source>
        <strain evidence="3 4">JGH33</strain>
    </source>
</reference>
<keyword evidence="2" id="KW-0472">Membrane</keyword>
<comment type="caution">
    <text evidence="3">The sequence shown here is derived from an EMBL/GenBank/DDBJ whole genome shotgun (WGS) entry which is preliminary data.</text>
</comment>
<name>A0ABU5T477_9MICC</name>
<feature type="region of interest" description="Disordered" evidence="1">
    <location>
        <begin position="99"/>
        <end position="128"/>
    </location>
</feature>
<evidence type="ECO:0000313" key="4">
    <source>
        <dbReference type="Proteomes" id="UP001304769"/>
    </source>
</evidence>
<protein>
    <recommendedName>
        <fullName evidence="5">Holin</fullName>
    </recommendedName>
</protein>
<accession>A0ABU5T477</accession>
<gene>
    <name evidence="3" type="ORF">SPF06_06990</name>
</gene>